<dbReference type="InParanoid" id="A0A165C0S8"/>
<comment type="similarity">
    <text evidence="1">Belongs to the peptidase C48 family.</text>
</comment>
<reference evidence="6 7" key="1">
    <citation type="journal article" date="2016" name="Mol. Biol. Evol.">
        <title>Comparative Genomics of Early-Diverging Mushroom-Forming Fungi Provides Insights into the Origins of Lignocellulose Decay Capabilities.</title>
        <authorList>
            <person name="Nagy L.G."/>
            <person name="Riley R."/>
            <person name="Tritt A."/>
            <person name="Adam C."/>
            <person name="Daum C."/>
            <person name="Floudas D."/>
            <person name="Sun H."/>
            <person name="Yadav J.S."/>
            <person name="Pangilinan J."/>
            <person name="Larsson K.H."/>
            <person name="Matsuura K."/>
            <person name="Barry K."/>
            <person name="Labutti K."/>
            <person name="Kuo R."/>
            <person name="Ohm R.A."/>
            <person name="Bhattacharya S.S."/>
            <person name="Shirouzu T."/>
            <person name="Yoshinaga Y."/>
            <person name="Martin F.M."/>
            <person name="Grigoriev I.V."/>
            <person name="Hibbett D.S."/>
        </authorList>
    </citation>
    <scope>NUCLEOTIDE SEQUENCE [LARGE SCALE GENOMIC DNA]</scope>
    <source>
        <strain evidence="6 7">HHB12733</strain>
    </source>
</reference>
<accession>A0A165C0S8</accession>
<dbReference type="InterPro" id="IPR003653">
    <property type="entry name" value="Peptidase_C48_C"/>
</dbReference>
<protein>
    <submittedName>
        <fullName evidence="6">Cysteine proteinase</fullName>
    </submittedName>
</protein>
<keyword evidence="2" id="KW-0645">Protease</keyword>
<dbReference type="GO" id="GO:0008234">
    <property type="term" value="F:cysteine-type peptidase activity"/>
    <property type="evidence" value="ECO:0007669"/>
    <property type="project" value="InterPro"/>
</dbReference>
<evidence type="ECO:0000256" key="2">
    <source>
        <dbReference type="ARBA" id="ARBA00022670"/>
    </source>
</evidence>
<dbReference type="STRING" id="1353952.A0A165C0S8"/>
<evidence type="ECO:0000256" key="3">
    <source>
        <dbReference type="ARBA" id="ARBA00022801"/>
    </source>
</evidence>
<dbReference type="InterPro" id="IPR038765">
    <property type="entry name" value="Papain-like_cys_pep_sf"/>
</dbReference>
<dbReference type="Gene3D" id="3.40.395.10">
    <property type="entry name" value="Adenoviral Proteinase, Chain A"/>
    <property type="match status" value="1"/>
</dbReference>
<gene>
    <name evidence="6" type="ORF">CALCODRAFT_513516</name>
</gene>
<evidence type="ECO:0000313" key="6">
    <source>
        <dbReference type="EMBL" id="KZT50065.1"/>
    </source>
</evidence>
<sequence>MSSLPNLRDYEYLQHPLQNSERKQLEELFRRQGRISQCREFWVDDDSFSTLRSNEEFDEAVINFYFALIAKRVLESGSQTHSPLPSSYEHAVVLYSAYFVPFLQAGDHDQAHLATIHKSKTRTSELDLAVIPINVDNLHWITAVVNYRQHRFEMYDSLPSKRSLLLQASTPLHCWTDWVRSDYPYQANGSNDCGLACCLATHAVVLGHGFFDIHRYREILRERVALEIGRSKLFPMIPNPPLTRRSAPDRTPSKALPLAGTAIGSSEDA</sequence>
<dbReference type="GO" id="GO:0019783">
    <property type="term" value="F:ubiquitin-like protein peptidase activity"/>
    <property type="evidence" value="ECO:0007669"/>
    <property type="project" value="UniProtKB-ARBA"/>
</dbReference>
<dbReference type="OrthoDB" id="2496817at2759"/>
<feature type="region of interest" description="Disordered" evidence="4">
    <location>
        <begin position="239"/>
        <end position="269"/>
    </location>
</feature>
<dbReference type="SUPFAM" id="SSF54001">
    <property type="entry name" value="Cysteine proteinases"/>
    <property type="match status" value="1"/>
</dbReference>
<keyword evidence="3" id="KW-0378">Hydrolase</keyword>
<dbReference type="AlphaFoldDB" id="A0A165C0S8"/>
<dbReference type="GO" id="GO:0006508">
    <property type="term" value="P:proteolysis"/>
    <property type="evidence" value="ECO:0007669"/>
    <property type="project" value="UniProtKB-KW"/>
</dbReference>
<evidence type="ECO:0000259" key="5">
    <source>
        <dbReference type="PROSITE" id="PS50600"/>
    </source>
</evidence>
<evidence type="ECO:0000256" key="1">
    <source>
        <dbReference type="ARBA" id="ARBA00005234"/>
    </source>
</evidence>
<evidence type="ECO:0000313" key="7">
    <source>
        <dbReference type="Proteomes" id="UP000076842"/>
    </source>
</evidence>
<dbReference type="Proteomes" id="UP000076842">
    <property type="component" value="Unassembled WGS sequence"/>
</dbReference>
<evidence type="ECO:0000256" key="4">
    <source>
        <dbReference type="SAM" id="MobiDB-lite"/>
    </source>
</evidence>
<organism evidence="6 7">
    <name type="scientific">Calocera cornea HHB12733</name>
    <dbReference type="NCBI Taxonomy" id="1353952"/>
    <lineage>
        <taxon>Eukaryota</taxon>
        <taxon>Fungi</taxon>
        <taxon>Dikarya</taxon>
        <taxon>Basidiomycota</taxon>
        <taxon>Agaricomycotina</taxon>
        <taxon>Dacrymycetes</taxon>
        <taxon>Dacrymycetales</taxon>
        <taxon>Dacrymycetaceae</taxon>
        <taxon>Calocera</taxon>
    </lineage>
</organism>
<keyword evidence="7" id="KW-1185">Reference proteome</keyword>
<feature type="domain" description="Ubiquitin-like protease family profile" evidence="5">
    <location>
        <begin position="41"/>
        <end position="204"/>
    </location>
</feature>
<proteinExistence type="inferred from homology"/>
<name>A0A165C0S8_9BASI</name>
<dbReference type="EMBL" id="KV424248">
    <property type="protein sequence ID" value="KZT50065.1"/>
    <property type="molecule type" value="Genomic_DNA"/>
</dbReference>
<dbReference type="PROSITE" id="PS50600">
    <property type="entry name" value="ULP_PROTEASE"/>
    <property type="match status" value="1"/>
</dbReference>
<dbReference type="Pfam" id="PF02902">
    <property type="entry name" value="Peptidase_C48"/>
    <property type="match status" value="1"/>
</dbReference>